<dbReference type="Proteomes" id="UP001497516">
    <property type="component" value="Chromosome 4"/>
</dbReference>
<keyword evidence="2" id="KW-1185">Reference proteome</keyword>
<proteinExistence type="predicted"/>
<name>A0AAV2E853_9ROSI</name>
<sequence>MHNRCFVNLIEMDFVKLAQGGLSFELRKKFQDKVFSDLFQLMSCAMRYVSFLQEEEKRRSASRGQYFPTINYPVNHVGQEPNEVEVDLVELAPGKPYVCASLGMAENEPQWGRPNRVPI</sequence>
<organism evidence="1 2">
    <name type="scientific">Linum trigynum</name>
    <dbReference type="NCBI Taxonomy" id="586398"/>
    <lineage>
        <taxon>Eukaryota</taxon>
        <taxon>Viridiplantae</taxon>
        <taxon>Streptophyta</taxon>
        <taxon>Embryophyta</taxon>
        <taxon>Tracheophyta</taxon>
        <taxon>Spermatophyta</taxon>
        <taxon>Magnoliopsida</taxon>
        <taxon>eudicotyledons</taxon>
        <taxon>Gunneridae</taxon>
        <taxon>Pentapetalae</taxon>
        <taxon>rosids</taxon>
        <taxon>fabids</taxon>
        <taxon>Malpighiales</taxon>
        <taxon>Linaceae</taxon>
        <taxon>Linum</taxon>
    </lineage>
</organism>
<accession>A0AAV2E853</accession>
<evidence type="ECO:0000313" key="1">
    <source>
        <dbReference type="EMBL" id="CAL1382065.1"/>
    </source>
</evidence>
<evidence type="ECO:0000313" key="2">
    <source>
        <dbReference type="Proteomes" id="UP001497516"/>
    </source>
</evidence>
<gene>
    <name evidence="1" type="ORF">LTRI10_LOCUS23409</name>
</gene>
<protein>
    <submittedName>
        <fullName evidence="1">Uncharacterized protein</fullName>
    </submittedName>
</protein>
<dbReference type="AlphaFoldDB" id="A0AAV2E853"/>
<dbReference type="EMBL" id="OZ034817">
    <property type="protein sequence ID" value="CAL1382065.1"/>
    <property type="molecule type" value="Genomic_DNA"/>
</dbReference>
<reference evidence="1 2" key="1">
    <citation type="submission" date="2024-04" db="EMBL/GenBank/DDBJ databases">
        <authorList>
            <person name="Fracassetti M."/>
        </authorList>
    </citation>
    <scope>NUCLEOTIDE SEQUENCE [LARGE SCALE GENOMIC DNA]</scope>
</reference>